<dbReference type="AlphaFoldDB" id="A0A0G4ETM1"/>
<keyword evidence="3" id="KW-1185">Reference proteome</keyword>
<accession>A0A0G4ETM1</accession>
<dbReference type="InParanoid" id="A0A0G4ETM1"/>
<protein>
    <submittedName>
        <fullName evidence="2">Uncharacterized protein</fullName>
    </submittedName>
</protein>
<dbReference type="Proteomes" id="UP000041254">
    <property type="component" value="Unassembled WGS sequence"/>
</dbReference>
<feature type="compositionally biased region" description="Basic and acidic residues" evidence="1">
    <location>
        <begin position="225"/>
        <end position="238"/>
    </location>
</feature>
<proteinExistence type="predicted"/>
<dbReference type="EMBL" id="CDMY01000304">
    <property type="protein sequence ID" value="CEM01009.1"/>
    <property type="molecule type" value="Genomic_DNA"/>
</dbReference>
<name>A0A0G4ETM1_VITBC</name>
<evidence type="ECO:0000313" key="3">
    <source>
        <dbReference type="Proteomes" id="UP000041254"/>
    </source>
</evidence>
<evidence type="ECO:0000256" key="1">
    <source>
        <dbReference type="SAM" id="MobiDB-lite"/>
    </source>
</evidence>
<evidence type="ECO:0000313" key="2">
    <source>
        <dbReference type="EMBL" id="CEM01009.1"/>
    </source>
</evidence>
<gene>
    <name evidence="2" type="ORF">Vbra_8111</name>
</gene>
<dbReference type="VEuPathDB" id="CryptoDB:Vbra_8111"/>
<dbReference type="OrthoDB" id="185373at2759"/>
<feature type="compositionally biased region" description="Low complexity" evidence="1">
    <location>
        <begin position="82"/>
        <end position="95"/>
    </location>
</feature>
<sequence length="238" mass="26644">MPKIMRALNMQNEPYPLLWSADLKTTESNEDYFLDSLNCSCMDIRQRLHLAEHVAEGAIEIIQEARAASTPSAPAKAPPAPSSEASVAPIPSAESQPSPGAARRPPFQAIVAHILYHEVSFSVIEMREATKVRPTSPGMQETSNGLHAAHRIFQQMASERFQQEGGQMANSIPYAKLITAFADNRMVDRAMEVYEWVKKEVLTAPGMLMVNIQHIRHRTTHSHTHTRDIERLRATRRA</sequence>
<organism evidence="2 3">
    <name type="scientific">Vitrella brassicaformis (strain CCMP3155)</name>
    <dbReference type="NCBI Taxonomy" id="1169540"/>
    <lineage>
        <taxon>Eukaryota</taxon>
        <taxon>Sar</taxon>
        <taxon>Alveolata</taxon>
        <taxon>Colpodellida</taxon>
        <taxon>Vitrellaceae</taxon>
        <taxon>Vitrella</taxon>
    </lineage>
</organism>
<feature type="region of interest" description="Disordered" evidence="1">
    <location>
        <begin position="218"/>
        <end position="238"/>
    </location>
</feature>
<feature type="region of interest" description="Disordered" evidence="1">
    <location>
        <begin position="69"/>
        <end position="103"/>
    </location>
</feature>
<reference evidence="2 3" key="1">
    <citation type="submission" date="2014-11" db="EMBL/GenBank/DDBJ databases">
        <authorList>
            <person name="Zhu J."/>
            <person name="Qi W."/>
            <person name="Song R."/>
        </authorList>
    </citation>
    <scope>NUCLEOTIDE SEQUENCE [LARGE SCALE GENOMIC DNA]</scope>
</reference>